<dbReference type="AlphaFoldDB" id="A0AAD9N114"/>
<dbReference type="InterPro" id="IPR000477">
    <property type="entry name" value="RT_dom"/>
</dbReference>
<dbReference type="Pfam" id="PF00078">
    <property type="entry name" value="RVT_1"/>
    <property type="match status" value="1"/>
</dbReference>
<sequence>MILGASHQLSNRSSTLLVTLKLTKSYWAATTSEIRDRCRNCELRSVDSSGDIVAKDAGPAVQISNHCLEKNILHSCTRIFNSSSNVDKEIANKEEPTDLKRTSPVRGILLRSNSKGDVYDNNVGRNDKPEGEPIHDNIAPIDGSGARQKHQKKNQLRRYKSRQKVIKMEENRVVVNGKISSWADILSGIPQGSVLGPILFSSIINDLPDVVTSTVKIFGDDTKLFQVIRSTSETALLQPDLDNLVEWFQKWQLGFNKSKCKVIHLGTANTHHQYEMNSVSLASTSRKKI</sequence>
<evidence type="ECO:0000259" key="2">
    <source>
        <dbReference type="Pfam" id="PF00078"/>
    </source>
</evidence>
<dbReference type="EMBL" id="JAODUP010000361">
    <property type="protein sequence ID" value="KAK2151508.1"/>
    <property type="molecule type" value="Genomic_DNA"/>
</dbReference>
<feature type="domain" description="Reverse transcriptase" evidence="2">
    <location>
        <begin position="174"/>
        <end position="270"/>
    </location>
</feature>
<feature type="compositionally biased region" description="Basic residues" evidence="1">
    <location>
        <begin position="147"/>
        <end position="160"/>
    </location>
</feature>
<feature type="region of interest" description="Disordered" evidence="1">
    <location>
        <begin position="116"/>
        <end position="160"/>
    </location>
</feature>
<proteinExistence type="predicted"/>
<organism evidence="3 4">
    <name type="scientific">Paralvinella palmiformis</name>
    <dbReference type="NCBI Taxonomy" id="53620"/>
    <lineage>
        <taxon>Eukaryota</taxon>
        <taxon>Metazoa</taxon>
        <taxon>Spiralia</taxon>
        <taxon>Lophotrochozoa</taxon>
        <taxon>Annelida</taxon>
        <taxon>Polychaeta</taxon>
        <taxon>Sedentaria</taxon>
        <taxon>Canalipalpata</taxon>
        <taxon>Terebellida</taxon>
        <taxon>Terebelliformia</taxon>
        <taxon>Alvinellidae</taxon>
        <taxon>Paralvinella</taxon>
    </lineage>
</organism>
<evidence type="ECO:0000313" key="4">
    <source>
        <dbReference type="Proteomes" id="UP001208570"/>
    </source>
</evidence>
<keyword evidence="4" id="KW-1185">Reference proteome</keyword>
<protein>
    <recommendedName>
        <fullName evidence="2">Reverse transcriptase domain-containing protein</fullName>
    </recommendedName>
</protein>
<feature type="compositionally biased region" description="Basic and acidic residues" evidence="1">
    <location>
        <begin position="125"/>
        <end position="135"/>
    </location>
</feature>
<comment type="caution">
    <text evidence="3">The sequence shown here is derived from an EMBL/GenBank/DDBJ whole genome shotgun (WGS) entry which is preliminary data.</text>
</comment>
<dbReference type="Proteomes" id="UP001208570">
    <property type="component" value="Unassembled WGS sequence"/>
</dbReference>
<evidence type="ECO:0000313" key="3">
    <source>
        <dbReference type="EMBL" id="KAK2151508.1"/>
    </source>
</evidence>
<gene>
    <name evidence="3" type="ORF">LSH36_361g05003</name>
</gene>
<name>A0AAD9N114_9ANNE</name>
<evidence type="ECO:0000256" key="1">
    <source>
        <dbReference type="SAM" id="MobiDB-lite"/>
    </source>
</evidence>
<reference evidence="3" key="1">
    <citation type="journal article" date="2023" name="Mol. Biol. Evol.">
        <title>Third-Generation Sequencing Reveals the Adaptive Role of the Epigenome in Three Deep-Sea Polychaetes.</title>
        <authorList>
            <person name="Perez M."/>
            <person name="Aroh O."/>
            <person name="Sun Y."/>
            <person name="Lan Y."/>
            <person name="Juniper S.K."/>
            <person name="Young C.R."/>
            <person name="Angers B."/>
            <person name="Qian P.Y."/>
        </authorList>
    </citation>
    <scope>NUCLEOTIDE SEQUENCE</scope>
    <source>
        <strain evidence="3">P08H-3</strain>
    </source>
</reference>
<dbReference type="PANTHER" id="PTHR33332">
    <property type="entry name" value="REVERSE TRANSCRIPTASE DOMAIN-CONTAINING PROTEIN"/>
    <property type="match status" value="1"/>
</dbReference>
<accession>A0AAD9N114</accession>